<dbReference type="GO" id="GO:0008444">
    <property type="term" value="F:CDP-diacylglycerol-glycerol-3-phosphate 3-phosphatidyltransferase activity"/>
    <property type="evidence" value="ECO:0007669"/>
    <property type="project" value="UniProtKB-EC"/>
</dbReference>
<evidence type="ECO:0000256" key="3">
    <source>
        <dbReference type="ARBA" id="ARBA00022737"/>
    </source>
</evidence>
<comment type="caution">
    <text evidence="8">The sequence shown here is derived from an EMBL/GenBank/DDBJ whole genome shotgun (WGS) entry which is preliminary data.</text>
</comment>
<evidence type="ECO:0000256" key="5">
    <source>
        <dbReference type="ARBA" id="ARBA00023209"/>
    </source>
</evidence>
<keyword evidence="7" id="KW-0496">Mitochondrion</keyword>
<evidence type="ECO:0000313" key="9">
    <source>
        <dbReference type="Proteomes" id="UP001431783"/>
    </source>
</evidence>
<keyword evidence="4 7" id="KW-0443">Lipid metabolism</keyword>
<comment type="function">
    <text evidence="7">Functions in the biosynthesis of the anionic phospholipids phosphatidylglycerol and cardiolipin.</text>
</comment>
<accession>A0AAW1UR65</accession>
<evidence type="ECO:0000256" key="7">
    <source>
        <dbReference type="RuleBase" id="RU365024"/>
    </source>
</evidence>
<comment type="catalytic activity">
    <reaction evidence="7">
        <text>a CDP-1,2-diacyl-sn-glycerol + sn-glycerol 3-phosphate = a 1,2-diacyl-sn-glycero-3-phospho-(1'-sn-glycero-3'-phosphate) + CMP + H(+)</text>
        <dbReference type="Rhea" id="RHEA:12593"/>
        <dbReference type="ChEBI" id="CHEBI:15378"/>
        <dbReference type="ChEBI" id="CHEBI:57597"/>
        <dbReference type="ChEBI" id="CHEBI:58332"/>
        <dbReference type="ChEBI" id="CHEBI:60110"/>
        <dbReference type="ChEBI" id="CHEBI:60377"/>
        <dbReference type="EC" id="2.7.8.5"/>
    </reaction>
</comment>
<keyword evidence="1 7" id="KW-0444">Lipid biosynthesis</keyword>
<comment type="pathway">
    <text evidence="7">Phospholipid metabolism; phosphatidylglycerol biosynthesis; phosphatidylglycerol from CDP-diacylglycerol: step 1/2.</text>
</comment>
<proteinExistence type="inferred from homology"/>
<protein>
    <recommendedName>
        <fullName evidence="7">CDP-diacylglycerol--glycerol-3-phosphate 3-phosphatidyltransferase</fullName>
        <ecNumber evidence="7">2.7.8.5</ecNumber>
    </recommendedName>
</protein>
<sequence>MQEQNNHIAEGNDTWIFPLVQLGQFGIEQDAQITEKLFRAAPKHSKLNIATGYFNLTEDYMNTLIHKSQAECNILMAHPKANGFLGAKGLAGEIPYAYCVIAQKFRRKCEKFQQQNRIRISEYLREGWTYHGKGLWYYPPNSKYPCLTLIGSPNFGQRSVKKDLETQLAIVTDNMELRKKLHMECENLYKFGLKMETFREGPKWVHGFVYLFKNYF</sequence>
<comment type="subcellular location">
    <subcellularLocation>
        <location evidence="7">Mitochondrion</location>
    </subcellularLocation>
</comment>
<gene>
    <name evidence="8" type="ORF">WA026_001440</name>
</gene>
<dbReference type="PANTHER" id="PTHR12586:SF1">
    <property type="entry name" value="CDP-DIACYLGLYCEROL--GLYCEROL-3-PHOSPHATE 3-PHOSPHATIDYLTRANSFERASE, MITOCHONDRIAL"/>
    <property type="match status" value="1"/>
</dbReference>
<evidence type="ECO:0000256" key="2">
    <source>
        <dbReference type="ARBA" id="ARBA00022679"/>
    </source>
</evidence>
<dbReference type="EMBL" id="JARQZJ010000091">
    <property type="protein sequence ID" value="KAK9883251.1"/>
    <property type="molecule type" value="Genomic_DNA"/>
</dbReference>
<reference evidence="8 9" key="1">
    <citation type="submission" date="2023-03" db="EMBL/GenBank/DDBJ databases">
        <title>Genome insight into feeding habits of ladybird beetles.</title>
        <authorList>
            <person name="Li H.-S."/>
            <person name="Huang Y.-H."/>
            <person name="Pang H."/>
        </authorList>
    </citation>
    <scope>NUCLEOTIDE SEQUENCE [LARGE SCALE GENOMIC DNA]</scope>
    <source>
        <strain evidence="8">SYSU_2023b</strain>
        <tissue evidence="8">Whole body</tissue>
    </source>
</reference>
<dbReference type="EC" id="2.7.8.5" evidence="7"/>
<dbReference type="Gene3D" id="3.30.870.10">
    <property type="entry name" value="Endonuclease Chain A"/>
    <property type="match status" value="1"/>
</dbReference>
<dbReference type="CDD" id="cd09137">
    <property type="entry name" value="PLDc_PGS1_euk_2"/>
    <property type="match status" value="1"/>
</dbReference>
<dbReference type="Proteomes" id="UP001431783">
    <property type="component" value="Unassembled WGS sequence"/>
</dbReference>
<organism evidence="8 9">
    <name type="scientific">Henosepilachna vigintioctopunctata</name>
    <dbReference type="NCBI Taxonomy" id="420089"/>
    <lineage>
        <taxon>Eukaryota</taxon>
        <taxon>Metazoa</taxon>
        <taxon>Ecdysozoa</taxon>
        <taxon>Arthropoda</taxon>
        <taxon>Hexapoda</taxon>
        <taxon>Insecta</taxon>
        <taxon>Pterygota</taxon>
        <taxon>Neoptera</taxon>
        <taxon>Endopterygota</taxon>
        <taxon>Coleoptera</taxon>
        <taxon>Polyphaga</taxon>
        <taxon>Cucujiformia</taxon>
        <taxon>Coccinelloidea</taxon>
        <taxon>Coccinellidae</taxon>
        <taxon>Epilachninae</taxon>
        <taxon>Epilachnini</taxon>
        <taxon>Henosepilachna</taxon>
    </lineage>
</organism>
<evidence type="ECO:0000256" key="1">
    <source>
        <dbReference type="ARBA" id="ARBA00022516"/>
    </source>
</evidence>
<dbReference type="InterPro" id="IPR016270">
    <property type="entry name" value="PGS1"/>
</dbReference>
<evidence type="ECO:0000313" key="8">
    <source>
        <dbReference type="EMBL" id="KAK9883251.1"/>
    </source>
</evidence>
<keyword evidence="3" id="KW-0677">Repeat</keyword>
<keyword evidence="5 7" id="KW-0594">Phospholipid biosynthesis</keyword>
<keyword evidence="6 7" id="KW-1208">Phospholipid metabolism</keyword>
<keyword evidence="9" id="KW-1185">Reference proteome</keyword>
<dbReference type="GO" id="GO:0005524">
    <property type="term" value="F:ATP binding"/>
    <property type="evidence" value="ECO:0007669"/>
    <property type="project" value="UniProtKB-KW"/>
</dbReference>
<evidence type="ECO:0000256" key="6">
    <source>
        <dbReference type="ARBA" id="ARBA00023264"/>
    </source>
</evidence>
<dbReference type="AlphaFoldDB" id="A0AAW1UR65"/>
<dbReference type="GO" id="GO:0032049">
    <property type="term" value="P:cardiolipin biosynthetic process"/>
    <property type="evidence" value="ECO:0007669"/>
    <property type="project" value="InterPro"/>
</dbReference>
<name>A0AAW1UR65_9CUCU</name>
<comment type="similarity">
    <text evidence="7">Belongs to the CDP-alcohol phosphatidyltransferase class-II family.</text>
</comment>
<keyword evidence="7" id="KW-0067">ATP-binding</keyword>
<keyword evidence="7" id="KW-0547">Nucleotide-binding</keyword>
<keyword evidence="2 7" id="KW-0808">Transferase</keyword>
<dbReference type="GO" id="GO:0005739">
    <property type="term" value="C:mitochondrion"/>
    <property type="evidence" value="ECO:0007669"/>
    <property type="project" value="UniProtKB-SubCell"/>
</dbReference>
<dbReference type="PANTHER" id="PTHR12586">
    <property type="entry name" value="CDP-DIACYLGLYCEROL--SERINE O-PHOSPHATIDYLTRANSFERASE"/>
    <property type="match status" value="1"/>
</dbReference>
<evidence type="ECO:0000256" key="4">
    <source>
        <dbReference type="ARBA" id="ARBA00023098"/>
    </source>
</evidence>